<dbReference type="RefSeq" id="YP_003359297.1">
    <property type="nucleotide sequence ID" value="NC_013703.1"/>
</dbReference>
<dbReference type="PROSITE" id="PS00831">
    <property type="entry name" value="RIBOSOMAL_L27"/>
    <property type="match status" value="1"/>
</dbReference>
<evidence type="ECO:0000256" key="4">
    <source>
        <dbReference type="SAM" id="MobiDB-lite"/>
    </source>
</evidence>
<sequence length="88" mass="9295">MAHKKGGGSTKNGRDSQPKRLGVKVFGGEVVSAGCILIRQRGTVFKLGRNVGLGRDFTVYSLVNGRVVFESHGKSGKCVSVHPITVGI</sequence>
<evidence type="ECO:0000256" key="3">
    <source>
        <dbReference type="ARBA" id="ARBA00023274"/>
    </source>
</evidence>
<reference evidence="5" key="1">
    <citation type="journal article" date="2009" name="Genome Biol. Evol.">
        <title>The complete plastid genome sequence of the secondarily nonphotosynthetic alga Cryptomonas paramecium: reduction, compaction, and accelerated evolutionary rate.</title>
        <authorList>
            <person name="Donaher N."/>
            <person name="Tanifuji G."/>
            <person name="Onodera N.T."/>
            <person name="Malfatti S.A."/>
            <person name="Chain P.S."/>
            <person name="Hara Y."/>
            <person name="Archibald J.M."/>
        </authorList>
    </citation>
    <scope>NUCLEOTIDE SEQUENCE</scope>
    <source>
        <strain evidence="5">CCAP977/2a</strain>
    </source>
</reference>
<keyword evidence="5" id="KW-0934">Plastid</keyword>
<dbReference type="GO" id="GO:0006412">
    <property type="term" value="P:translation"/>
    <property type="evidence" value="ECO:0007669"/>
    <property type="project" value="InterPro"/>
</dbReference>
<evidence type="ECO:0000256" key="2">
    <source>
        <dbReference type="ARBA" id="ARBA00022980"/>
    </source>
</evidence>
<dbReference type="AlphaFoldDB" id="D2ISE1"/>
<dbReference type="GeneID" id="8715258"/>
<dbReference type="GO" id="GO:0003735">
    <property type="term" value="F:structural constituent of ribosome"/>
    <property type="evidence" value="ECO:0007669"/>
    <property type="project" value="InterPro"/>
</dbReference>
<dbReference type="Pfam" id="PF01016">
    <property type="entry name" value="Ribosomal_L27"/>
    <property type="match status" value="1"/>
</dbReference>
<comment type="similarity">
    <text evidence="1">Belongs to the bacterial ribosomal protein bL27 family.</text>
</comment>
<dbReference type="InterPro" id="IPR018261">
    <property type="entry name" value="Ribosomal_bL27_CS"/>
</dbReference>
<dbReference type="GO" id="GO:0022625">
    <property type="term" value="C:cytosolic large ribosomal subunit"/>
    <property type="evidence" value="ECO:0007669"/>
    <property type="project" value="TreeGrafter"/>
</dbReference>
<keyword evidence="2 5" id="KW-0689">Ribosomal protein</keyword>
<dbReference type="HAMAP" id="MF_00539">
    <property type="entry name" value="Ribosomal_bL27"/>
    <property type="match status" value="1"/>
</dbReference>
<evidence type="ECO:0000313" key="5">
    <source>
        <dbReference type="EMBL" id="ACT46833.1"/>
    </source>
</evidence>
<dbReference type="PRINTS" id="PR00063">
    <property type="entry name" value="RIBOSOMALL27"/>
</dbReference>
<dbReference type="SUPFAM" id="SSF110324">
    <property type="entry name" value="Ribosomal L27 protein-like"/>
    <property type="match status" value="1"/>
</dbReference>
<dbReference type="NCBIfam" id="TIGR00062">
    <property type="entry name" value="L27"/>
    <property type="match status" value="1"/>
</dbReference>
<keyword evidence="3" id="KW-0687">Ribonucleoprotein</keyword>
<gene>
    <name evidence="5" type="primary">rpl27</name>
    <name evidence="5" type="ORF">CRPAC_p081</name>
</gene>
<protein>
    <submittedName>
        <fullName evidence="5">Ribosomal protein L27</fullName>
    </submittedName>
</protein>
<dbReference type="PANTHER" id="PTHR15893">
    <property type="entry name" value="RIBOSOMAL PROTEIN L27"/>
    <property type="match status" value="1"/>
</dbReference>
<geneLocation type="plastid" evidence="5"/>
<dbReference type="Gene3D" id="2.40.50.100">
    <property type="match status" value="1"/>
</dbReference>
<feature type="region of interest" description="Disordered" evidence="4">
    <location>
        <begin position="1"/>
        <end position="20"/>
    </location>
</feature>
<dbReference type="PANTHER" id="PTHR15893:SF0">
    <property type="entry name" value="LARGE RIBOSOMAL SUBUNIT PROTEIN BL27M"/>
    <property type="match status" value="1"/>
</dbReference>
<organism evidence="5">
    <name type="scientific">Cryptomonas paramaecium</name>
    <dbReference type="NCBI Taxonomy" id="2898"/>
    <lineage>
        <taxon>Eukaryota</taxon>
        <taxon>Cryptophyceae</taxon>
        <taxon>Cryptomonadales</taxon>
        <taxon>Cryptomonadaceae</taxon>
        <taxon>Cryptomonas</taxon>
    </lineage>
</organism>
<proteinExistence type="inferred from homology"/>
<dbReference type="InterPro" id="IPR001684">
    <property type="entry name" value="Ribosomal_bL27"/>
</dbReference>
<accession>D2ISE1</accession>
<name>D2ISE1_9CRYP</name>
<dbReference type="EMBL" id="GQ358203">
    <property type="protein sequence ID" value="ACT46833.1"/>
    <property type="molecule type" value="Genomic_DNA"/>
</dbReference>
<evidence type="ECO:0000256" key="1">
    <source>
        <dbReference type="ARBA" id="ARBA00010797"/>
    </source>
</evidence>
<dbReference type="FunFam" id="2.40.50.100:FF:000060">
    <property type="entry name" value="Apicoplast ribosomal protein L27"/>
    <property type="match status" value="1"/>
</dbReference>